<sequence>MIRNHLLQRLQMSDEGLSTDKLATEAGLEAVPEVNAAIDAVLLLSPECRREGNRWVLKGSTRGSKILAEIRKYSDASGKRIFRLSAALAKLPPNEHPTAEELESLLGVAGGEYELLPNAMIKRVSR</sequence>
<dbReference type="Proteomes" id="UP000770889">
    <property type="component" value="Unassembled WGS sequence"/>
</dbReference>
<gene>
    <name evidence="1" type="ORF">KME65_13385</name>
</gene>
<organism evidence="1 2">
    <name type="scientific">Candidatus Thiodiazotropha taylori</name>
    <dbReference type="NCBI Taxonomy" id="2792791"/>
    <lineage>
        <taxon>Bacteria</taxon>
        <taxon>Pseudomonadati</taxon>
        <taxon>Pseudomonadota</taxon>
        <taxon>Gammaproteobacteria</taxon>
        <taxon>Chromatiales</taxon>
        <taxon>Sedimenticolaceae</taxon>
        <taxon>Candidatus Thiodiazotropha</taxon>
    </lineage>
</organism>
<evidence type="ECO:0000313" key="2">
    <source>
        <dbReference type="Proteomes" id="UP000770889"/>
    </source>
</evidence>
<evidence type="ECO:0000313" key="1">
    <source>
        <dbReference type="EMBL" id="MBT2989941.1"/>
    </source>
</evidence>
<proteinExistence type="predicted"/>
<reference evidence="1 2" key="1">
    <citation type="submission" date="2021-05" db="EMBL/GenBank/DDBJ databases">
        <title>Genetic and Functional Diversity in Clade A Lucinid endosymbionts from the Bahamas.</title>
        <authorList>
            <person name="Giani N.M."/>
            <person name="Engel A.S."/>
            <person name="Campbell B.J."/>
        </authorList>
    </citation>
    <scope>NUCLEOTIDE SEQUENCE [LARGE SCALE GENOMIC DNA]</scope>
    <source>
        <strain evidence="1">LUC16012Gg_MoonRockCtena</strain>
    </source>
</reference>
<accession>A0A944QW29</accession>
<name>A0A944QW29_9GAMM</name>
<comment type="caution">
    <text evidence="1">The sequence shown here is derived from an EMBL/GenBank/DDBJ whole genome shotgun (WGS) entry which is preliminary data.</text>
</comment>
<dbReference type="AlphaFoldDB" id="A0A944QW29"/>
<protein>
    <submittedName>
        <fullName evidence="1">Uncharacterized protein</fullName>
    </submittedName>
</protein>
<dbReference type="EMBL" id="JAHHGM010000012">
    <property type="protein sequence ID" value="MBT2989941.1"/>
    <property type="molecule type" value="Genomic_DNA"/>
</dbReference>